<dbReference type="SUPFAM" id="SSF52047">
    <property type="entry name" value="RNI-like"/>
    <property type="match status" value="1"/>
</dbReference>
<name>A0A4Y7PW00_9AGAM</name>
<keyword evidence="2" id="KW-1185">Reference proteome</keyword>
<gene>
    <name evidence="1" type="ORF">BD410DRAFT_792268</name>
</gene>
<sequence>MLVCASNPSSAIQRLAPELLSEVFLQCLSEDETSSMRHFSRSPLLLGRVCSAWRTISHSTAALWTHLTIGEDFHTISRPDYTKDGVAMWVWIKRSRSLPLSVRISFGRSARRSDFTEQSLETLLMIVQSQSSRWKRLDATIPVIFEGILITPFCVKNVAMLENVAIRIWGTWPSGGRMTELKFPLSAAPRLRYFDLLAESNVRVIFDGPAHDIKCLNFLHRYGVKTHQADLMECLTYCTSLSTLSFHLHPSSPHGFHAILKHTYLESLRLEIHLACDLGLLFHHLVLPALTELILEMDEDEEAVLDWPHLLTLLKYSRPPLTSLILIGRIPMTETTLIECIKYTPGLRIAIVSGVRCTDTTLRAFTVDDSDSSTILCPSLQKLNLGIESRFSRAAVEELILSRWGDHRSKSYSPPVPRKELAELWVGYIPNLHDISSDPAIAVCISEGFRLGSEG</sequence>
<evidence type="ECO:0000313" key="2">
    <source>
        <dbReference type="Proteomes" id="UP000294933"/>
    </source>
</evidence>
<dbReference type="VEuPathDB" id="FungiDB:BD410DRAFT_792268"/>
<dbReference type="AlphaFoldDB" id="A0A4Y7PW00"/>
<reference evidence="1 2" key="1">
    <citation type="submission" date="2018-06" db="EMBL/GenBank/DDBJ databases">
        <title>A transcriptomic atlas of mushroom development highlights an independent origin of complex multicellularity.</title>
        <authorList>
            <consortium name="DOE Joint Genome Institute"/>
            <person name="Krizsan K."/>
            <person name="Almasi E."/>
            <person name="Merenyi Z."/>
            <person name="Sahu N."/>
            <person name="Viragh M."/>
            <person name="Koszo T."/>
            <person name="Mondo S."/>
            <person name="Kiss B."/>
            <person name="Balint B."/>
            <person name="Kues U."/>
            <person name="Barry K."/>
            <person name="Hegedus J.C."/>
            <person name="Henrissat B."/>
            <person name="Johnson J."/>
            <person name="Lipzen A."/>
            <person name="Ohm R."/>
            <person name="Nagy I."/>
            <person name="Pangilinan J."/>
            <person name="Yan J."/>
            <person name="Xiong Y."/>
            <person name="Grigoriev I.V."/>
            <person name="Hibbett D.S."/>
            <person name="Nagy L.G."/>
        </authorList>
    </citation>
    <scope>NUCLEOTIDE SEQUENCE [LARGE SCALE GENOMIC DNA]</scope>
    <source>
        <strain evidence="1 2">SZMC22713</strain>
    </source>
</reference>
<dbReference type="EMBL" id="ML170198">
    <property type="protein sequence ID" value="TDL19241.1"/>
    <property type="molecule type" value="Genomic_DNA"/>
</dbReference>
<dbReference type="Proteomes" id="UP000294933">
    <property type="component" value="Unassembled WGS sequence"/>
</dbReference>
<proteinExistence type="predicted"/>
<dbReference type="InterPro" id="IPR032675">
    <property type="entry name" value="LRR_dom_sf"/>
</dbReference>
<accession>A0A4Y7PW00</accession>
<organism evidence="1 2">
    <name type="scientific">Rickenella mellea</name>
    <dbReference type="NCBI Taxonomy" id="50990"/>
    <lineage>
        <taxon>Eukaryota</taxon>
        <taxon>Fungi</taxon>
        <taxon>Dikarya</taxon>
        <taxon>Basidiomycota</taxon>
        <taxon>Agaricomycotina</taxon>
        <taxon>Agaricomycetes</taxon>
        <taxon>Hymenochaetales</taxon>
        <taxon>Rickenellaceae</taxon>
        <taxon>Rickenella</taxon>
    </lineage>
</organism>
<protein>
    <recommendedName>
        <fullName evidence="3">F-box domain-containing protein</fullName>
    </recommendedName>
</protein>
<dbReference type="OrthoDB" id="3038182at2759"/>
<evidence type="ECO:0008006" key="3">
    <source>
        <dbReference type="Google" id="ProtNLM"/>
    </source>
</evidence>
<dbReference type="Gene3D" id="3.80.10.10">
    <property type="entry name" value="Ribonuclease Inhibitor"/>
    <property type="match status" value="1"/>
</dbReference>
<evidence type="ECO:0000313" key="1">
    <source>
        <dbReference type="EMBL" id="TDL19241.1"/>
    </source>
</evidence>